<dbReference type="VEuPathDB" id="PiroplasmaDB:TOT_020000683"/>
<accession>J4CD30</accession>
<dbReference type="EMBL" id="AP011947">
    <property type="protein sequence ID" value="BAM40427.1"/>
    <property type="molecule type" value="Genomic_DNA"/>
</dbReference>
<name>J4CD30_THEOR</name>
<reference evidence="1 2" key="1">
    <citation type="journal article" date="2012" name="MBio">
        <title>Comparative genome analysis of three eukaryotic parasites with differing abilities to transform leukocytes reveals key mediators of Theileria-induced leukocyte transformation.</title>
        <authorList>
            <person name="Hayashida K."/>
            <person name="Hara Y."/>
            <person name="Abe T."/>
            <person name="Yamasaki C."/>
            <person name="Toyoda A."/>
            <person name="Kosuge T."/>
            <person name="Suzuki Y."/>
            <person name="Sato Y."/>
            <person name="Kawashima S."/>
            <person name="Katayama T."/>
            <person name="Wakaguri H."/>
            <person name="Inoue N."/>
            <person name="Homma K."/>
            <person name="Tada-Umezaki M."/>
            <person name="Yagi Y."/>
            <person name="Fujii Y."/>
            <person name="Habara T."/>
            <person name="Kanehisa M."/>
            <person name="Watanabe H."/>
            <person name="Ito K."/>
            <person name="Gojobori T."/>
            <person name="Sugawara H."/>
            <person name="Imanishi T."/>
            <person name="Weir W."/>
            <person name="Gardner M."/>
            <person name="Pain A."/>
            <person name="Shiels B."/>
            <person name="Hattori M."/>
            <person name="Nene V."/>
            <person name="Sugimoto C."/>
        </authorList>
    </citation>
    <scope>NUCLEOTIDE SEQUENCE [LARGE SCALE GENOMIC DNA]</scope>
    <source>
        <strain evidence="1 2">Shintoku</strain>
    </source>
</reference>
<protein>
    <submittedName>
        <fullName evidence="1">Uncharacterized protein</fullName>
    </submittedName>
</protein>
<dbReference type="RefSeq" id="XP_009690728.1">
    <property type="nucleotide sequence ID" value="XM_009692433.1"/>
</dbReference>
<evidence type="ECO:0000313" key="1">
    <source>
        <dbReference type="EMBL" id="BAM40427.1"/>
    </source>
</evidence>
<sequence length="67" mass="7775">MSENLRKSEPEEPEFMKPKPKTLEFMVPIEGNGRSIQRQCIKKIPEGKEIPKNKIAKPMGIKLIKRE</sequence>
<evidence type="ECO:0000313" key="2">
    <source>
        <dbReference type="Proteomes" id="UP000003786"/>
    </source>
</evidence>
<keyword evidence="2" id="KW-1185">Reference proteome</keyword>
<gene>
    <name evidence="1" type="ORF">TOT_020000683</name>
</gene>
<proteinExistence type="predicted"/>
<dbReference type="Proteomes" id="UP000003786">
    <property type="component" value="Chromosome 2"/>
</dbReference>
<dbReference type="GeneID" id="20714810"/>
<dbReference type="KEGG" id="tot:TOT_020000683"/>
<dbReference type="AlphaFoldDB" id="J4CD30"/>
<organism evidence="1 2">
    <name type="scientific">Theileria orientalis strain Shintoku</name>
    <dbReference type="NCBI Taxonomy" id="869250"/>
    <lineage>
        <taxon>Eukaryota</taxon>
        <taxon>Sar</taxon>
        <taxon>Alveolata</taxon>
        <taxon>Apicomplexa</taxon>
        <taxon>Aconoidasida</taxon>
        <taxon>Piroplasmida</taxon>
        <taxon>Theileriidae</taxon>
        <taxon>Theileria</taxon>
    </lineage>
</organism>